<dbReference type="PROSITE" id="PS50066">
    <property type="entry name" value="MADS_BOX_2"/>
    <property type="match status" value="1"/>
</dbReference>
<accession>A0A0D9VCJ3</accession>
<dbReference type="Gramene" id="LPERR02G04250.1">
    <property type="protein sequence ID" value="LPERR02G04250.1"/>
    <property type="gene ID" value="LPERR02G04250"/>
</dbReference>
<dbReference type="Gene3D" id="3.40.1810.10">
    <property type="entry name" value="Transcription factor, MADS-box"/>
    <property type="match status" value="1"/>
</dbReference>
<dbReference type="Proteomes" id="UP000032180">
    <property type="component" value="Chromosome 2"/>
</dbReference>
<dbReference type="GO" id="GO:0000981">
    <property type="term" value="F:DNA-binding transcription factor activity, RNA polymerase II-specific"/>
    <property type="evidence" value="ECO:0007669"/>
    <property type="project" value="TreeGrafter"/>
</dbReference>
<dbReference type="SUPFAM" id="SSF55455">
    <property type="entry name" value="SRF-like"/>
    <property type="match status" value="1"/>
</dbReference>
<dbReference type="PANTHER" id="PTHR11945:SF629">
    <property type="entry name" value="OS02G0164450 PROTEIN"/>
    <property type="match status" value="1"/>
</dbReference>
<evidence type="ECO:0000256" key="5">
    <source>
        <dbReference type="ARBA" id="ARBA00023242"/>
    </source>
</evidence>
<sequence length="224" mass="24163">MKAIEDKNARQVCAGRDGVYKKASELSALCGAHFAVVFFSPAGNPHSFAHPSLRSVSDRFLSLSAAPETTTRQEEMVVREFNQAEERLTEARRRDALDEVDDGDDVRRAGVVELVSVAAALEGIRVEVAERVREIVAAAAVAEETMLLHLQYGAAAAAMEDDKLLIGGDFVHAPPSLHPHFERDGFGYSGFAGGGYGYDFEVLDGWTMAMAAMAPATASTMKQK</sequence>
<keyword evidence="3" id="KW-0238">DNA-binding</keyword>
<dbReference type="InterPro" id="IPR002100">
    <property type="entry name" value="TF_MADSbox"/>
</dbReference>
<name>A0A0D9VCJ3_9ORYZ</name>
<reference evidence="7 8" key="1">
    <citation type="submission" date="2012-08" db="EMBL/GenBank/DDBJ databases">
        <title>Oryza genome evolution.</title>
        <authorList>
            <person name="Wing R.A."/>
        </authorList>
    </citation>
    <scope>NUCLEOTIDE SEQUENCE</scope>
</reference>
<evidence type="ECO:0000256" key="3">
    <source>
        <dbReference type="ARBA" id="ARBA00023125"/>
    </source>
</evidence>
<keyword evidence="5" id="KW-0539">Nucleus</keyword>
<dbReference type="eggNOG" id="KOG0014">
    <property type="taxonomic scope" value="Eukaryota"/>
</dbReference>
<dbReference type="STRING" id="77586.A0A0D9VCJ3"/>
<evidence type="ECO:0000256" key="4">
    <source>
        <dbReference type="ARBA" id="ARBA00023163"/>
    </source>
</evidence>
<evidence type="ECO:0000256" key="1">
    <source>
        <dbReference type="ARBA" id="ARBA00004123"/>
    </source>
</evidence>
<dbReference type="HOGENOM" id="CLU_1236615_0_0_1"/>
<dbReference type="SMART" id="SM00432">
    <property type="entry name" value="MADS"/>
    <property type="match status" value="1"/>
</dbReference>
<reference evidence="8" key="2">
    <citation type="submission" date="2013-12" db="EMBL/GenBank/DDBJ databases">
        <authorList>
            <person name="Yu Y."/>
            <person name="Lee S."/>
            <person name="de Baynast K."/>
            <person name="Wissotski M."/>
            <person name="Liu L."/>
            <person name="Talag J."/>
            <person name="Goicoechea J."/>
            <person name="Angelova A."/>
            <person name="Jetty R."/>
            <person name="Kudrna D."/>
            <person name="Golser W."/>
            <person name="Rivera L."/>
            <person name="Zhang J."/>
            <person name="Wing R."/>
        </authorList>
    </citation>
    <scope>NUCLEOTIDE SEQUENCE</scope>
</reference>
<evidence type="ECO:0000313" key="8">
    <source>
        <dbReference type="Proteomes" id="UP000032180"/>
    </source>
</evidence>
<protein>
    <recommendedName>
        <fullName evidence="6">MADS-box domain-containing protein</fullName>
    </recommendedName>
</protein>
<dbReference type="PRINTS" id="PR00404">
    <property type="entry name" value="MADSDOMAIN"/>
</dbReference>
<dbReference type="GO" id="GO:0000978">
    <property type="term" value="F:RNA polymerase II cis-regulatory region sequence-specific DNA binding"/>
    <property type="evidence" value="ECO:0007669"/>
    <property type="project" value="TreeGrafter"/>
</dbReference>
<evidence type="ECO:0000313" key="7">
    <source>
        <dbReference type="EnsemblPlants" id="LPERR02G04250.1"/>
    </source>
</evidence>
<evidence type="ECO:0000256" key="2">
    <source>
        <dbReference type="ARBA" id="ARBA00023015"/>
    </source>
</evidence>
<dbReference type="InterPro" id="IPR036879">
    <property type="entry name" value="TF_MADSbox_sf"/>
</dbReference>
<keyword evidence="4" id="KW-0804">Transcription</keyword>
<feature type="domain" description="MADS-box" evidence="6">
    <location>
        <begin position="1"/>
        <end position="52"/>
    </location>
</feature>
<evidence type="ECO:0000259" key="6">
    <source>
        <dbReference type="PROSITE" id="PS50066"/>
    </source>
</evidence>
<dbReference type="PANTHER" id="PTHR11945">
    <property type="entry name" value="MADS BOX PROTEIN"/>
    <property type="match status" value="1"/>
</dbReference>
<organism evidence="7 8">
    <name type="scientific">Leersia perrieri</name>
    <dbReference type="NCBI Taxonomy" id="77586"/>
    <lineage>
        <taxon>Eukaryota</taxon>
        <taxon>Viridiplantae</taxon>
        <taxon>Streptophyta</taxon>
        <taxon>Embryophyta</taxon>
        <taxon>Tracheophyta</taxon>
        <taxon>Spermatophyta</taxon>
        <taxon>Magnoliopsida</taxon>
        <taxon>Liliopsida</taxon>
        <taxon>Poales</taxon>
        <taxon>Poaceae</taxon>
        <taxon>BOP clade</taxon>
        <taxon>Oryzoideae</taxon>
        <taxon>Oryzeae</taxon>
        <taxon>Oryzinae</taxon>
        <taxon>Leersia</taxon>
    </lineage>
</organism>
<proteinExistence type="predicted"/>
<keyword evidence="8" id="KW-1185">Reference proteome</keyword>
<dbReference type="GO" id="GO:0046983">
    <property type="term" value="F:protein dimerization activity"/>
    <property type="evidence" value="ECO:0007669"/>
    <property type="project" value="InterPro"/>
</dbReference>
<keyword evidence="2" id="KW-0805">Transcription regulation</keyword>
<comment type="subcellular location">
    <subcellularLocation>
        <location evidence="1">Nucleus</location>
    </subcellularLocation>
</comment>
<dbReference type="EnsemblPlants" id="LPERR02G04250.1">
    <property type="protein sequence ID" value="LPERR02G04250.1"/>
    <property type="gene ID" value="LPERR02G04250"/>
</dbReference>
<dbReference type="Pfam" id="PF00319">
    <property type="entry name" value="SRF-TF"/>
    <property type="match status" value="1"/>
</dbReference>
<reference evidence="7" key="3">
    <citation type="submission" date="2015-04" db="UniProtKB">
        <authorList>
            <consortium name="EnsemblPlants"/>
        </authorList>
    </citation>
    <scope>IDENTIFICATION</scope>
</reference>
<dbReference type="AlphaFoldDB" id="A0A0D9VCJ3"/>
<dbReference type="GO" id="GO:0005634">
    <property type="term" value="C:nucleus"/>
    <property type="evidence" value="ECO:0007669"/>
    <property type="project" value="UniProtKB-SubCell"/>
</dbReference>